<sequence length="267" mass="29336">MKNYLKISAYALLLLLLASCQDQNTPEQPQLEDVPNEILDKVDALGFNANEVRMYDGTLFIEGDIAIPVSKLDQMKPGQRIPTEEQYSTDNLVAGNPRTINVFVDMPQKYKDATDIANARYNAESLNLTFQRVTSSSGADITIKASPWYYRFLGILGSAGFPENGNPYHTILMTRAYYDNVSNINGLATTIAHEMGHCIGMRHTDYMDRSYSCGGVPDNEGDGGVGANHIPGTPTGPDANSWMLACGTPEGDRPFTSNDQVALDYLY</sequence>
<evidence type="ECO:0000313" key="2">
    <source>
        <dbReference type="EMBL" id="MFH6984381.1"/>
    </source>
</evidence>
<feature type="signal peptide" evidence="1">
    <location>
        <begin position="1"/>
        <end position="24"/>
    </location>
</feature>
<evidence type="ECO:0000313" key="3">
    <source>
        <dbReference type="Proteomes" id="UP001610063"/>
    </source>
</evidence>
<keyword evidence="2" id="KW-0378">Hydrolase</keyword>
<keyword evidence="3" id="KW-1185">Reference proteome</keyword>
<keyword evidence="1" id="KW-0732">Signal</keyword>
<reference evidence="2 3" key="1">
    <citation type="journal article" date="2013" name="Int. J. Syst. Evol. Microbiol.">
        <title>Marinoscillum luteum sp. nov., isolated from marine sediment.</title>
        <authorList>
            <person name="Cha I.T."/>
            <person name="Park S.J."/>
            <person name="Kim S.J."/>
            <person name="Kim J.G."/>
            <person name="Jung M.Y."/>
            <person name="Shin K.S."/>
            <person name="Kwon K.K."/>
            <person name="Yang S.H."/>
            <person name="Seo Y.S."/>
            <person name="Rhee S.K."/>
        </authorList>
    </citation>
    <scope>NUCLEOTIDE SEQUENCE [LARGE SCALE GENOMIC DNA]</scope>
    <source>
        <strain evidence="2 3">KCTC 23939</strain>
    </source>
</reference>
<dbReference type="Proteomes" id="UP001610063">
    <property type="component" value="Unassembled WGS sequence"/>
</dbReference>
<dbReference type="PROSITE" id="PS51257">
    <property type="entry name" value="PROKAR_LIPOPROTEIN"/>
    <property type="match status" value="1"/>
</dbReference>
<gene>
    <name evidence="2" type="ORF">ACHKAR_13090</name>
</gene>
<dbReference type="Gene3D" id="3.40.390.10">
    <property type="entry name" value="Collagenase (Catalytic Domain)"/>
    <property type="match status" value="1"/>
</dbReference>
<keyword evidence="2" id="KW-0645">Protease</keyword>
<dbReference type="SUPFAM" id="SSF55486">
    <property type="entry name" value="Metalloproteases ('zincins'), catalytic domain"/>
    <property type="match status" value="1"/>
</dbReference>
<dbReference type="InterPro" id="IPR024079">
    <property type="entry name" value="MetalloPept_cat_dom_sf"/>
</dbReference>
<dbReference type="Pfam" id="PF12388">
    <property type="entry name" value="Peptidase_M57"/>
    <property type="match status" value="1"/>
</dbReference>
<organism evidence="2 3">
    <name type="scientific">Marinoscillum luteum</name>
    <dbReference type="NCBI Taxonomy" id="861051"/>
    <lineage>
        <taxon>Bacteria</taxon>
        <taxon>Pseudomonadati</taxon>
        <taxon>Bacteroidota</taxon>
        <taxon>Cytophagia</taxon>
        <taxon>Cytophagales</taxon>
        <taxon>Reichenbachiellaceae</taxon>
        <taxon>Marinoscillum</taxon>
    </lineage>
</organism>
<name>A0ABW7NAK4_9BACT</name>
<comment type="caution">
    <text evidence="2">The sequence shown here is derived from an EMBL/GenBank/DDBJ whole genome shotgun (WGS) entry which is preliminary data.</text>
</comment>
<dbReference type="InterPro" id="IPR024653">
    <property type="entry name" value="Peptidase_M10/M27/M57"/>
</dbReference>
<evidence type="ECO:0000256" key="1">
    <source>
        <dbReference type="SAM" id="SignalP"/>
    </source>
</evidence>
<proteinExistence type="predicted"/>
<keyword evidence="2" id="KW-0482">Metalloprotease</keyword>
<dbReference type="EMBL" id="JBIPKE010000017">
    <property type="protein sequence ID" value="MFH6984381.1"/>
    <property type="molecule type" value="Genomic_DNA"/>
</dbReference>
<dbReference type="RefSeq" id="WP_395417726.1">
    <property type="nucleotide sequence ID" value="NZ_JBIPKE010000017.1"/>
</dbReference>
<dbReference type="GO" id="GO:0008237">
    <property type="term" value="F:metallopeptidase activity"/>
    <property type="evidence" value="ECO:0007669"/>
    <property type="project" value="UniProtKB-KW"/>
</dbReference>
<accession>A0ABW7NAK4</accession>
<protein>
    <submittedName>
        <fullName evidence="2">M57 family metalloprotease</fullName>
    </submittedName>
</protein>
<feature type="chain" id="PRO_5046481094" evidence="1">
    <location>
        <begin position="25"/>
        <end position="267"/>
    </location>
</feature>